<gene>
    <name evidence="1" type="ORF">HMPREF0201_00038</name>
</gene>
<organism evidence="1 2">
    <name type="scientific">Cedecea davisae DSM 4568</name>
    <dbReference type="NCBI Taxonomy" id="566551"/>
    <lineage>
        <taxon>Bacteria</taxon>
        <taxon>Pseudomonadati</taxon>
        <taxon>Pseudomonadota</taxon>
        <taxon>Gammaproteobacteria</taxon>
        <taxon>Enterobacterales</taxon>
        <taxon>Enterobacteriaceae</taxon>
        <taxon>Cedecea</taxon>
    </lineage>
</organism>
<proteinExistence type="predicted"/>
<sequence length="44" mass="5260">MDQARLCSFHATELRLLHDFLKSKTISILKLKIIYHIDIYMIKV</sequence>
<protein>
    <submittedName>
        <fullName evidence="1">Uncharacterized protein</fullName>
    </submittedName>
</protein>
<dbReference type="AlphaFoldDB" id="S3JJH3"/>
<dbReference type="HOGENOM" id="CLU_3214021_0_0_6"/>
<dbReference type="STRING" id="566551.HMPREF0201_00038"/>
<evidence type="ECO:0000313" key="2">
    <source>
        <dbReference type="Proteomes" id="UP000014585"/>
    </source>
</evidence>
<reference evidence="1 2" key="1">
    <citation type="submission" date="2013-04" db="EMBL/GenBank/DDBJ databases">
        <authorList>
            <person name="Weinstock G."/>
            <person name="Sodergren E."/>
            <person name="Lobos E.A."/>
            <person name="Fulton L."/>
            <person name="Fulton R."/>
            <person name="Courtney L."/>
            <person name="Fronick C."/>
            <person name="O'Laughlin M."/>
            <person name="Godfrey J."/>
            <person name="Wilson R.M."/>
            <person name="Miner T."/>
            <person name="Farmer C."/>
            <person name="Delehaunty K."/>
            <person name="Cordes M."/>
            <person name="Minx P."/>
            <person name="Tomlinson C."/>
            <person name="Chen J."/>
            <person name="Wollam A."/>
            <person name="Pepin K.H."/>
            <person name="Palsikar V.B."/>
            <person name="Zhang X."/>
            <person name="Suruliraj S."/>
            <person name="Perna N.T."/>
            <person name="Plunkett G."/>
            <person name="Warren W."/>
            <person name="Mitreva M."/>
            <person name="Mardis E.R."/>
            <person name="Wilson R.K."/>
        </authorList>
    </citation>
    <scope>NUCLEOTIDE SEQUENCE [LARGE SCALE GENOMIC DNA]</scope>
    <source>
        <strain evidence="1 2">DSM 4568</strain>
    </source>
</reference>
<dbReference type="Proteomes" id="UP000014585">
    <property type="component" value="Unassembled WGS sequence"/>
</dbReference>
<evidence type="ECO:0000313" key="1">
    <source>
        <dbReference type="EMBL" id="EPF20312.1"/>
    </source>
</evidence>
<comment type="caution">
    <text evidence="1">The sequence shown here is derived from an EMBL/GenBank/DDBJ whole genome shotgun (WGS) entry which is preliminary data.</text>
</comment>
<accession>S3JJH3</accession>
<name>S3JJH3_9ENTR</name>
<dbReference type="PATRIC" id="fig|566551.4.peg.31"/>
<dbReference type="EMBL" id="ATDT01000003">
    <property type="protein sequence ID" value="EPF20312.1"/>
    <property type="molecule type" value="Genomic_DNA"/>
</dbReference>